<protein>
    <recommendedName>
        <fullName evidence="2">PiggyBac transposable element-derived protein domain-containing protein</fullName>
    </recommendedName>
</protein>
<dbReference type="AlphaFoldDB" id="A0A3B4ZUA1"/>
<name>A0A3B4ZUA1_9TELE</name>
<dbReference type="Pfam" id="PF13843">
    <property type="entry name" value="DDE_Tnp_1_7"/>
    <property type="match status" value="2"/>
</dbReference>
<proteinExistence type="predicted"/>
<evidence type="ECO:0000313" key="3">
    <source>
        <dbReference type="Ensembl" id="ENSSPAP00000011855.1"/>
    </source>
</evidence>
<organism evidence="3">
    <name type="scientific">Stegastes partitus</name>
    <name type="common">bicolor damselfish</name>
    <dbReference type="NCBI Taxonomy" id="144197"/>
    <lineage>
        <taxon>Eukaryota</taxon>
        <taxon>Metazoa</taxon>
        <taxon>Chordata</taxon>
        <taxon>Craniata</taxon>
        <taxon>Vertebrata</taxon>
        <taxon>Euteleostomi</taxon>
        <taxon>Actinopterygii</taxon>
        <taxon>Neopterygii</taxon>
        <taxon>Teleostei</taxon>
        <taxon>Neoteleostei</taxon>
        <taxon>Acanthomorphata</taxon>
        <taxon>Ovalentaria</taxon>
        <taxon>Pomacentridae</taxon>
        <taxon>Stegastes</taxon>
    </lineage>
</organism>
<feature type="compositionally biased region" description="Basic and acidic residues" evidence="1">
    <location>
        <begin position="73"/>
        <end position="91"/>
    </location>
</feature>
<dbReference type="STRING" id="144197.ENSSPAP00000011855"/>
<sequence>MLYSVSGGPAHYSPFPYLCHILDIFSSVKQEEVQENQCETAPGLLQPQPLTPQSGPAAPPPTTKKRGRSSRGTSEEDRWHNREEEDSKPETPRFMPARIPGPTFHTITAWSPLSLYQLFYSASVKKVFFLAPTIWPQFNFSFSGDHMSKLCGHFTSATQKRMRKMTKKWNAAEYDRLFKLKPLYTEIVNACKAHFQPYWNLSIDERMVGTKARISIKQDKKDKPTKWGYKLLVLADSSTGYTWNLFIYTGKTVMDLLPFPLLGGGYTFFTSPALFNDLSAKNIVCCGTIGKQKITLASHKPKPTTCPKRPRGGTYVGSGVRLQCAPQCIRPTVKRKVKEAGVWKNKFIPVEDSIVDYNHNMGGVDLSDARMTYYSICHKTMKSYKTLTLCRHRYSEQFPLTQGAVQVEAGPDPDKIFRFAQGSAAIPTTPSTFYMPICLDGKEVL</sequence>
<feature type="domain" description="PiggyBac transposable element-derived protein" evidence="2">
    <location>
        <begin position="268"/>
        <end position="387"/>
    </location>
</feature>
<dbReference type="GeneTree" id="ENSGT00940000163467"/>
<feature type="compositionally biased region" description="Low complexity" evidence="1">
    <location>
        <begin position="44"/>
        <end position="53"/>
    </location>
</feature>
<feature type="domain" description="PiggyBac transposable element-derived protein" evidence="2">
    <location>
        <begin position="171"/>
        <end position="252"/>
    </location>
</feature>
<evidence type="ECO:0000256" key="1">
    <source>
        <dbReference type="SAM" id="MobiDB-lite"/>
    </source>
</evidence>
<evidence type="ECO:0000259" key="2">
    <source>
        <dbReference type="Pfam" id="PF13843"/>
    </source>
</evidence>
<dbReference type="InterPro" id="IPR029526">
    <property type="entry name" value="PGBD"/>
</dbReference>
<feature type="region of interest" description="Disordered" evidence="1">
    <location>
        <begin position="42"/>
        <end position="96"/>
    </location>
</feature>
<reference evidence="3" key="1">
    <citation type="submission" date="2023-09" db="UniProtKB">
        <authorList>
            <consortium name="Ensembl"/>
        </authorList>
    </citation>
    <scope>IDENTIFICATION</scope>
</reference>
<dbReference type="Ensembl" id="ENSSPAT00000012061.1">
    <property type="protein sequence ID" value="ENSSPAP00000011855.1"/>
    <property type="gene ID" value="ENSSPAG00000009003.1"/>
</dbReference>
<accession>A0A3B4ZUA1</accession>